<dbReference type="PANTHER" id="PTHR47649">
    <property type="entry name" value="RIBONUCLEASE D"/>
    <property type="match status" value="1"/>
</dbReference>
<dbReference type="Proteomes" id="UP001597349">
    <property type="component" value="Unassembled WGS sequence"/>
</dbReference>
<dbReference type="Gene3D" id="1.10.150.80">
    <property type="entry name" value="HRDC domain"/>
    <property type="match status" value="1"/>
</dbReference>
<dbReference type="CDD" id="cd06142">
    <property type="entry name" value="RNaseD_exo"/>
    <property type="match status" value="1"/>
</dbReference>
<dbReference type="InterPro" id="IPR006292">
    <property type="entry name" value="RNase_D"/>
</dbReference>
<dbReference type="InterPro" id="IPR036397">
    <property type="entry name" value="RNaseH_sf"/>
</dbReference>
<dbReference type="SUPFAM" id="SSF47819">
    <property type="entry name" value="HRDC-like"/>
    <property type="match status" value="2"/>
</dbReference>
<comment type="catalytic activity">
    <reaction evidence="6">
        <text>Exonucleolytic cleavage that removes extra residues from the 3'-terminus of tRNA to produce 5'-mononucleotides.</text>
        <dbReference type="EC" id="3.1.13.5"/>
    </reaction>
</comment>
<dbReference type="InterPro" id="IPR002121">
    <property type="entry name" value="HRDC_dom"/>
</dbReference>
<evidence type="ECO:0000256" key="6">
    <source>
        <dbReference type="HAMAP-Rule" id="MF_01899"/>
    </source>
</evidence>
<dbReference type="InterPro" id="IPR010997">
    <property type="entry name" value="HRDC-like_sf"/>
</dbReference>
<evidence type="ECO:0000256" key="1">
    <source>
        <dbReference type="ARBA" id="ARBA00022490"/>
    </source>
</evidence>
<keyword evidence="9" id="KW-1185">Reference proteome</keyword>
<keyword evidence="2 6" id="KW-0819">tRNA processing</keyword>
<evidence type="ECO:0000256" key="2">
    <source>
        <dbReference type="ARBA" id="ARBA00022694"/>
    </source>
</evidence>
<dbReference type="EMBL" id="JBHUGY010000069">
    <property type="protein sequence ID" value="MFD2058060.1"/>
    <property type="molecule type" value="Genomic_DNA"/>
</dbReference>
<comment type="similarity">
    <text evidence="6">Belongs to the RNase D family.</text>
</comment>
<evidence type="ECO:0000256" key="5">
    <source>
        <dbReference type="ARBA" id="ARBA00022839"/>
    </source>
</evidence>
<reference evidence="9" key="1">
    <citation type="journal article" date="2019" name="Int. J. Syst. Evol. Microbiol.">
        <title>The Global Catalogue of Microorganisms (GCM) 10K type strain sequencing project: providing services to taxonomists for standard genome sequencing and annotation.</title>
        <authorList>
            <consortium name="The Broad Institute Genomics Platform"/>
            <consortium name="The Broad Institute Genome Sequencing Center for Infectious Disease"/>
            <person name="Wu L."/>
            <person name="Ma J."/>
        </authorList>
    </citation>
    <scope>NUCLEOTIDE SEQUENCE [LARGE SCALE GENOMIC DNA]</scope>
    <source>
        <strain evidence="9">CGMCC 1.16226</strain>
    </source>
</reference>
<dbReference type="Gene3D" id="3.30.420.10">
    <property type="entry name" value="Ribonuclease H-like superfamily/Ribonuclease H"/>
    <property type="match status" value="1"/>
</dbReference>
<protein>
    <recommendedName>
        <fullName evidence="6">Ribonuclease D</fullName>
        <shortName evidence="6">RNase D</shortName>
        <ecNumber evidence="6">3.1.13.5</ecNumber>
    </recommendedName>
</protein>
<evidence type="ECO:0000256" key="4">
    <source>
        <dbReference type="ARBA" id="ARBA00022801"/>
    </source>
</evidence>
<evidence type="ECO:0000256" key="3">
    <source>
        <dbReference type="ARBA" id="ARBA00022722"/>
    </source>
</evidence>
<accession>A0ABW4WNL9</accession>
<evidence type="ECO:0000313" key="8">
    <source>
        <dbReference type="EMBL" id="MFD2058060.1"/>
    </source>
</evidence>
<feature type="domain" description="HRDC" evidence="7">
    <location>
        <begin position="208"/>
        <end position="289"/>
    </location>
</feature>
<dbReference type="NCBIfam" id="TIGR01388">
    <property type="entry name" value="rnd"/>
    <property type="match status" value="1"/>
</dbReference>
<evidence type="ECO:0000259" key="7">
    <source>
        <dbReference type="PROSITE" id="PS50967"/>
    </source>
</evidence>
<dbReference type="EC" id="3.1.13.5" evidence="6"/>
<dbReference type="Pfam" id="PF01612">
    <property type="entry name" value="DNA_pol_A_exo1"/>
    <property type="match status" value="1"/>
</dbReference>
<dbReference type="InterPro" id="IPR002562">
    <property type="entry name" value="3'-5'_exonuclease_dom"/>
</dbReference>
<dbReference type="InterPro" id="IPR012337">
    <property type="entry name" value="RNaseH-like_sf"/>
</dbReference>
<dbReference type="HAMAP" id="MF_01899">
    <property type="entry name" value="RNase_D"/>
    <property type="match status" value="1"/>
</dbReference>
<comment type="function">
    <text evidence="6">Exonuclease involved in the 3' processing of various precursor tRNAs. Initiates hydrolysis at the 3'-terminus of an RNA molecule and releases 5'-mononucleotides.</text>
</comment>
<organism evidence="8 9">
    <name type="scientific">Mesorhizobium calcicola</name>
    <dbReference type="NCBI Taxonomy" id="1300310"/>
    <lineage>
        <taxon>Bacteria</taxon>
        <taxon>Pseudomonadati</taxon>
        <taxon>Pseudomonadota</taxon>
        <taxon>Alphaproteobacteria</taxon>
        <taxon>Hyphomicrobiales</taxon>
        <taxon>Phyllobacteriaceae</taxon>
        <taxon>Mesorhizobium</taxon>
    </lineage>
</organism>
<proteinExistence type="inferred from homology"/>
<keyword evidence="3 6" id="KW-0540">Nuclease</keyword>
<dbReference type="PROSITE" id="PS50967">
    <property type="entry name" value="HRDC"/>
    <property type="match status" value="1"/>
</dbReference>
<evidence type="ECO:0000313" key="9">
    <source>
        <dbReference type="Proteomes" id="UP001597349"/>
    </source>
</evidence>
<comment type="caution">
    <text evidence="8">The sequence shown here is derived from an EMBL/GenBank/DDBJ whole genome shotgun (WGS) entry which is preliminary data.</text>
</comment>
<keyword evidence="5 6" id="KW-0269">Exonuclease</keyword>
<keyword evidence="4 6" id="KW-0378">Hydrolase</keyword>
<dbReference type="GO" id="GO:0033890">
    <property type="term" value="F:ribonuclease D activity"/>
    <property type="evidence" value="ECO:0007669"/>
    <property type="project" value="UniProtKB-EC"/>
</dbReference>
<comment type="subcellular location">
    <subcellularLocation>
        <location evidence="6">Cytoplasm</location>
    </subcellularLocation>
</comment>
<name>A0ABW4WNL9_9HYPH</name>
<dbReference type="SMART" id="SM00474">
    <property type="entry name" value="35EXOc"/>
    <property type="match status" value="1"/>
</dbReference>
<dbReference type="InterPro" id="IPR051086">
    <property type="entry name" value="RNase_D-like"/>
</dbReference>
<dbReference type="InterPro" id="IPR044876">
    <property type="entry name" value="HRDC_dom_sf"/>
</dbReference>
<sequence length="383" mass="42958">MHVITTQKELETVLAAFEKSDFVTVDTEFIRETTFWPILCLIQMAAPGVTALIDPLSPDIDLKPFFRLMANEAVVKVFHAARQDIEIIVHLGDLVPHPVFDTQVAAMVCGFGDSVSYDQLVQRITGARLDKSSRFTDWRHRPLSDKQLDYALADVTHLIEVYQHLSAELARENRAHWLNEEMDVLTSRETYDPHPEDAWKRLKMRLRKPQELAIVQTVAAWREREARERDVPRGRVLKDDAIYEVAQQAPRDAAALGKLRTTPKGWERSSTATALLGAVNAALALPKEQMPKLPKNFQPPEGSSAAAELLKVLLRIVAEKEGVASKVLASSDDIDRIAAEGEEADVPALQGWRRAVFGEAALKLVRGEIGFKFDKRKIAVFDL</sequence>
<keyword evidence="1 6" id="KW-0963">Cytoplasm</keyword>
<comment type="cofactor">
    <cofactor evidence="6">
        <name>a divalent metal cation</name>
        <dbReference type="ChEBI" id="CHEBI:60240"/>
    </cofactor>
</comment>
<dbReference type="Pfam" id="PF00570">
    <property type="entry name" value="HRDC"/>
    <property type="match status" value="1"/>
</dbReference>
<gene>
    <name evidence="6 8" type="primary">rnd</name>
    <name evidence="8" type="ORF">ACFSQT_34770</name>
</gene>
<dbReference type="RefSeq" id="WP_379026552.1">
    <property type="nucleotide sequence ID" value="NZ_JBHUGY010000069.1"/>
</dbReference>
<dbReference type="SUPFAM" id="SSF53098">
    <property type="entry name" value="Ribonuclease H-like"/>
    <property type="match status" value="1"/>
</dbReference>
<dbReference type="PANTHER" id="PTHR47649:SF1">
    <property type="entry name" value="RIBONUCLEASE D"/>
    <property type="match status" value="1"/>
</dbReference>